<gene>
    <name evidence="3" type="ORF">RW1_094_03390</name>
</gene>
<dbReference type="SUPFAM" id="SSF51735">
    <property type="entry name" value="NAD(P)-binding Rossmann-fold domains"/>
    <property type="match status" value="1"/>
</dbReference>
<evidence type="ECO:0000259" key="1">
    <source>
        <dbReference type="Pfam" id="PF03446"/>
    </source>
</evidence>
<sequence>MKVAIVGCGEVGRAYALACAAAGYELVLVDPRPSAAATAIADQTRASIYPSVDGAVGDVDRVWICVSGDLVKSITASLVGKLPSHAVVVDLTTASPDDKRECSATLADHSLEYVDAVIMGSVTLSGARTALLAAGPKANAVLAEFAVFGAPVQTMTDGRPGDAAAIKLLRTILTKGLESLAVECFMAAEQQGLRSNLYDVLTDVDSIGFVPFLEMLTTSHVQHAERRMHEVQRARAQLAEMGCPSVVLTGTETRFALTSAALKDDGPGEIAAGDVAATISWLLRSARAQSETV</sequence>
<accession>X0Q2G4</accession>
<dbReference type="Proteomes" id="UP000019491">
    <property type="component" value="Unassembled WGS sequence"/>
</dbReference>
<dbReference type="Pfam" id="PF03446">
    <property type="entry name" value="NAD_binding_2"/>
    <property type="match status" value="1"/>
</dbReference>
<protein>
    <submittedName>
        <fullName evidence="3">Uncharacterized protein</fullName>
    </submittedName>
</protein>
<proteinExistence type="predicted"/>
<dbReference type="GO" id="GO:0050661">
    <property type="term" value="F:NADP binding"/>
    <property type="evidence" value="ECO:0007669"/>
    <property type="project" value="InterPro"/>
</dbReference>
<dbReference type="AlphaFoldDB" id="X0Q2G4"/>
<feature type="domain" description="Phosphogluconate dehydrogenase NAD-binding putative C-terminal" evidence="2">
    <location>
        <begin position="188"/>
        <end position="256"/>
    </location>
</feature>
<keyword evidence="4" id="KW-1185">Reference proteome</keyword>
<evidence type="ECO:0000313" key="3">
    <source>
        <dbReference type="EMBL" id="GAF50298.1"/>
    </source>
</evidence>
<dbReference type="RefSeq" id="WP_037243057.1">
    <property type="nucleotide sequence ID" value="NZ_BAWF01000094.1"/>
</dbReference>
<dbReference type="SUPFAM" id="SSF48179">
    <property type="entry name" value="6-phosphogluconate dehydrogenase C-terminal domain-like"/>
    <property type="match status" value="1"/>
</dbReference>
<feature type="domain" description="6-phosphogluconate dehydrogenase NADP-binding" evidence="1">
    <location>
        <begin position="2"/>
        <end position="138"/>
    </location>
</feature>
<dbReference type="Gene3D" id="3.40.50.720">
    <property type="entry name" value="NAD(P)-binding Rossmann-like Domain"/>
    <property type="match status" value="1"/>
</dbReference>
<evidence type="ECO:0000259" key="2">
    <source>
        <dbReference type="Pfam" id="PF09130"/>
    </source>
</evidence>
<dbReference type="Gene3D" id="1.10.1040.10">
    <property type="entry name" value="N-(1-d-carboxylethyl)-l-norvaline Dehydrogenase, domain 2"/>
    <property type="match status" value="1"/>
</dbReference>
<dbReference type="InterPro" id="IPR015814">
    <property type="entry name" value="Pgluconate_DH_NAD-bd_C"/>
</dbReference>
<dbReference type="PANTHER" id="PTHR43060:SF15">
    <property type="entry name" value="3-HYDROXYISOBUTYRATE DEHYDROGENASE-LIKE 1, MITOCHONDRIAL-RELATED"/>
    <property type="match status" value="1"/>
</dbReference>
<dbReference type="InterPro" id="IPR006115">
    <property type="entry name" value="6PGDH_NADP-bd"/>
</dbReference>
<dbReference type="Pfam" id="PF09130">
    <property type="entry name" value="DUF1932"/>
    <property type="match status" value="1"/>
</dbReference>
<reference evidence="3 4" key="1">
    <citation type="submission" date="2014-02" db="EMBL/GenBank/DDBJ databases">
        <title>Whole genome shotgun sequence of Rhodococcus wratislaviensis NBRC 100605.</title>
        <authorList>
            <person name="Hosoyama A."/>
            <person name="Tsuchikane K."/>
            <person name="Yoshida I."/>
            <person name="Ohji S."/>
            <person name="Ichikawa N."/>
            <person name="Yamazoe A."/>
            <person name="Fujita N."/>
        </authorList>
    </citation>
    <scope>NUCLEOTIDE SEQUENCE [LARGE SCALE GENOMIC DNA]</scope>
    <source>
        <strain evidence="3 4">NBRC 100605</strain>
    </source>
</reference>
<dbReference type="InterPro" id="IPR013328">
    <property type="entry name" value="6PGD_dom2"/>
</dbReference>
<comment type="caution">
    <text evidence="3">The sequence shown here is derived from an EMBL/GenBank/DDBJ whole genome shotgun (WGS) entry which is preliminary data.</text>
</comment>
<dbReference type="EMBL" id="BAWF01000094">
    <property type="protein sequence ID" value="GAF50298.1"/>
    <property type="molecule type" value="Genomic_DNA"/>
</dbReference>
<evidence type="ECO:0000313" key="4">
    <source>
        <dbReference type="Proteomes" id="UP000019491"/>
    </source>
</evidence>
<dbReference type="InterPro" id="IPR008927">
    <property type="entry name" value="6-PGluconate_DH-like_C_sf"/>
</dbReference>
<dbReference type="OrthoDB" id="943692at2"/>
<dbReference type="InterPro" id="IPR036291">
    <property type="entry name" value="NAD(P)-bd_dom_sf"/>
</dbReference>
<name>X0Q2G4_RHOWR</name>
<organism evidence="3 4">
    <name type="scientific">Rhodococcus wratislaviensis NBRC 100605</name>
    <dbReference type="NCBI Taxonomy" id="1219028"/>
    <lineage>
        <taxon>Bacteria</taxon>
        <taxon>Bacillati</taxon>
        <taxon>Actinomycetota</taxon>
        <taxon>Actinomycetes</taxon>
        <taxon>Mycobacteriales</taxon>
        <taxon>Nocardiaceae</taxon>
        <taxon>Rhodococcus</taxon>
    </lineage>
</organism>
<dbReference type="PANTHER" id="PTHR43060">
    <property type="entry name" value="3-HYDROXYISOBUTYRATE DEHYDROGENASE-LIKE 1, MITOCHONDRIAL-RELATED"/>
    <property type="match status" value="1"/>
</dbReference>